<comment type="caution">
    <text evidence="4">The sequence shown here is derived from an EMBL/GenBank/DDBJ whole genome shotgun (WGS) entry which is preliminary data.</text>
</comment>
<keyword evidence="5" id="KW-1185">Reference proteome</keyword>
<dbReference type="AlphaFoldDB" id="A0A923L3Y4"/>
<dbReference type="EMBL" id="JACOOL010000002">
    <property type="protein sequence ID" value="MBC5636054.1"/>
    <property type="molecule type" value="Genomic_DNA"/>
</dbReference>
<dbReference type="Gene3D" id="1.10.287.540">
    <property type="entry name" value="Helix hairpin bin"/>
    <property type="match status" value="1"/>
</dbReference>
<organism evidence="4 5">
    <name type="scientific">Ornithinibacillus hominis</name>
    <dbReference type="NCBI Taxonomy" id="2763055"/>
    <lineage>
        <taxon>Bacteria</taxon>
        <taxon>Bacillati</taxon>
        <taxon>Bacillota</taxon>
        <taxon>Bacilli</taxon>
        <taxon>Bacillales</taxon>
        <taxon>Bacillaceae</taxon>
        <taxon>Ornithinibacillus</taxon>
    </lineage>
</organism>
<gene>
    <name evidence="4" type="ORF">H8S33_04340</name>
</gene>
<dbReference type="HAMAP" id="MF_01103">
    <property type="entry name" value="UPF0291"/>
    <property type="match status" value="1"/>
</dbReference>
<evidence type="ECO:0000256" key="2">
    <source>
        <dbReference type="HAMAP-Rule" id="MF_01103"/>
    </source>
</evidence>
<dbReference type="PANTHER" id="PTHR37300:SF1">
    <property type="entry name" value="UPF0291 PROTEIN YNZC"/>
    <property type="match status" value="1"/>
</dbReference>
<sequence length="78" mass="9097">MISKEKLDRINALAKKAKTAEGLTKDEEKERKKLREEYLGNVRNSFKNQLKTMTVIDPAGNDVTPKKLRDMQERNQKH</sequence>
<dbReference type="InterPro" id="IPR009242">
    <property type="entry name" value="DUF896"/>
</dbReference>
<dbReference type="Pfam" id="PF05979">
    <property type="entry name" value="DUF896"/>
    <property type="match status" value="1"/>
</dbReference>
<name>A0A923L3Y4_9BACI</name>
<evidence type="ECO:0000313" key="4">
    <source>
        <dbReference type="EMBL" id="MBC5636054.1"/>
    </source>
</evidence>
<evidence type="ECO:0000256" key="3">
    <source>
        <dbReference type="SAM" id="MobiDB-lite"/>
    </source>
</evidence>
<feature type="compositionally biased region" description="Basic and acidic residues" evidence="3">
    <location>
        <begin position="64"/>
        <end position="78"/>
    </location>
</feature>
<protein>
    <recommendedName>
        <fullName evidence="2">UPF0291 protein H8S33_04340</fullName>
    </recommendedName>
</protein>
<keyword evidence="1 2" id="KW-0963">Cytoplasm</keyword>
<comment type="similarity">
    <text evidence="2">Belongs to the UPF0291 family.</text>
</comment>
<dbReference type="GO" id="GO:0005737">
    <property type="term" value="C:cytoplasm"/>
    <property type="evidence" value="ECO:0007669"/>
    <property type="project" value="UniProtKB-SubCell"/>
</dbReference>
<reference evidence="4" key="1">
    <citation type="submission" date="2020-08" db="EMBL/GenBank/DDBJ databases">
        <title>Genome public.</title>
        <authorList>
            <person name="Liu C."/>
            <person name="Sun Q."/>
        </authorList>
    </citation>
    <scope>NUCLEOTIDE SEQUENCE</scope>
    <source>
        <strain evidence="4">BX22</strain>
    </source>
</reference>
<evidence type="ECO:0000313" key="5">
    <source>
        <dbReference type="Proteomes" id="UP000637359"/>
    </source>
</evidence>
<evidence type="ECO:0000256" key="1">
    <source>
        <dbReference type="ARBA" id="ARBA00022490"/>
    </source>
</evidence>
<comment type="subcellular location">
    <subcellularLocation>
        <location evidence="2">Cytoplasm</location>
    </subcellularLocation>
</comment>
<dbReference type="PANTHER" id="PTHR37300">
    <property type="entry name" value="UPF0291 PROTEIN CBO2609/CLC_2481"/>
    <property type="match status" value="1"/>
</dbReference>
<dbReference type="SUPFAM" id="SSF158221">
    <property type="entry name" value="YnzC-like"/>
    <property type="match status" value="1"/>
</dbReference>
<dbReference type="RefSeq" id="WP_186868760.1">
    <property type="nucleotide sequence ID" value="NZ_JACOOL010000002.1"/>
</dbReference>
<dbReference type="Proteomes" id="UP000637359">
    <property type="component" value="Unassembled WGS sequence"/>
</dbReference>
<feature type="region of interest" description="Disordered" evidence="3">
    <location>
        <begin position="56"/>
        <end position="78"/>
    </location>
</feature>
<accession>A0A923L3Y4</accession>
<proteinExistence type="inferred from homology"/>